<dbReference type="RefSeq" id="WP_188854429.1">
    <property type="nucleotide sequence ID" value="NZ_BMJJ01000012.1"/>
</dbReference>
<feature type="domain" description="Putative glycogen debranching enzyme N-terminal" evidence="2">
    <location>
        <begin position="37"/>
        <end position="96"/>
    </location>
</feature>
<dbReference type="InterPro" id="IPR032856">
    <property type="entry name" value="GDE_N_bis"/>
</dbReference>
<evidence type="ECO:0000313" key="4">
    <source>
        <dbReference type="Proteomes" id="UP000613160"/>
    </source>
</evidence>
<feature type="compositionally biased region" description="Basic and acidic residues" evidence="1">
    <location>
        <begin position="8"/>
        <end position="20"/>
    </location>
</feature>
<keyword evidence="4" id="KW-1185">Reference proteome</keyword>
<gene>
    <name evidence="3" type="ORF">GCM10011335_42050</name>
</gene>
<proteinExistence type="predicted"/>
<feature type="region of interest" description="Disordered" evidence="1">
    <location>
        <begin position="1"/>
        <end position="25"/>
    </location>
</feature>
<comment type="caution">
    <text evidence="3">The sequence shown here is derived from an EMBL/GenBank/DDBJ whole genome shotgun (WGS) entry which is preliminary data.</text>
</comment>
<dbReference type="Proteomes" id="UP000613160">
    <property type="component" value="Unassembled WGS sequence"/>
</dbReference>
<reference evidence="3" key="1">
    <citation type="journal article" date="2014" name="Int. J. Syst. Evol. Microbiol.">
        <title>Complete genome sequence of Corynebacterium casei LMG S-19264T (=DSM 44701T), isolated from a smear-ripened cheese.</title>
        <authorList>
            <consortium name="US DOE Joint Genome Institute (JGI-PGF)"/>
            <person name="Walter F."/>
            <person name="Albersmeier A."/>
            <person name="Kalinowski J."/>
            <person name="Ruckert C."/>
        </authorList>
    </citation>
    <scope>NUCLEOTIDE SEQUENCE</scope>
    <source>
        <strain evidence="3">CGMCC 1.15493</strain>
    </source>
</reference>
<reference evidence="3" key="2">
    <citation type="submission" date="2020-09" db="EMBL/GenBank/DDBJ databases">
        <authorList>
            <person name="Sun Q."/>
            <person name="Zhou Y."/>
        </authorList>
    </citation>
    <scope>NUCLEOTIDE SEQUENCE</scope>
    <source>
        <strain evidence="3">CGMCC 1.15493</strain>
    </source>
</reference>
<name>A0A916Y7U1_9HYPH</name>
<evidence type="ECO:0000313" key="3">
    <source>
        <dbReference type="EMBL" id="GGD34590.1"/>
    </source>
</evidence>
<sequence length="98" mass="10982">MNSASRPAQDRFESDDHPSEHAITADTSLVERSLRALKQDNAFAVLDAYGDMGNESDRAEGLFYNDTRYLSKFEMRLEGRRLLLLGSAIQDDNAALKT</sequence>
<evidence type="ECO:0000256" key="1">
    <source>
        <dbReference type="SAM" id="MobiDB-lite"/>
    </source>
</evidence>
<organism evidence="3 4">
    <name type="scientific">Aureimonas glaciei</name>
    <dbReference type="NCBI Taxonomy" id="1776957"/>
    <lineage>
        <taxon>Bacteria</taxon>
        <taxon>Pseudomonadati</taxon>
        <taxon>Pseudomonadota</taxon>
        <taxon>Alphaproteobacteria</taxon>
        <taxon>Hyphomicrobiales</taxon>
        <taxon>Aurantimonadaceae</taxon>
        <taxon>Aureimonas</taxon>
    </lineage>
</organism>
<dbReference type="EMBL" id="BMJJ01000012">
    <property type="protein sequence ID" value="GGD34590.1"/>
    <property type="molecule type" value="Genomic_DNA"/>
</dbReference>
<dbReference type="AlphaFoldDB" id="A0A916Y7U1"/>
<evidence type="ECO:0000259" key="2">
    <source>
        <dbReference type="Pfam" id="PF14742"/>
    </source>
</evidence>
<accession>A0A916Y7U1</accession>
<protein>
    <recommendedName>
        <fullName evidence="2">Putative glycogen debranching enzyme N-terminal domain-containing protein</fullName>
    </recommendedName>
</protein>
<dbReference type="Pfam" id="PF14742">
    <property type="entry name" value="GDE_N_bis"/>
    <property type="match status" value="1"/>
</dbReference>